<reference evidence="2" key="1">
    <citation type="submission" date="2010-08" db="EMBL/GenBank/DDBJ databases">
        <authorList>
            <consortium name="Caenorhabditis japonica Sequencing Consortium"/>
            <person name="Wilson R.K."/>
        </authorList>
    </citation>
    <scope>NUCLEOTIDE SEQUENCE [LARGE SCALE GENOMIC DNA]</scope>
    <source>
        <strain evidence="2">DF5081</strain>
    </source>
</reference>
<protein>
    <submittedName>
        <fullName evidence="1">Uncharacterized protein</fullName>
    </submittedName>
</protein>
<name>A0A8R1I8C5_CAEJA</name>
<proteinExistence type="predicted"/>
<dbReference type="AlphaFoldDB" id="A0A8R1I8C5"/>
<dbReference type="EnsemblMetazoa" id="CJA22990b.1">
    <property type="protein sequence ID" value="CJA22990b.1"/>
    <property type="gene ID" value="WBGene00178562"/>
</dbReference>
<evidence type="ECO:0000313" key="2">
    <source>
        <dbReference type="Proteomes" id="UP000005237"/>
    </source>
</evidence>
<reference evidence="1" key="2">
    <citation type="submission" date="2022-06" db="UniProtKB">
        <authorList>
            <consortium name="EnsemblMetazoa"/>
        </authorList>
    </citation>
    <scope>IDENTIFICATION</scope>
    <source>
        <strain evidence="1">DF5081</strain>
    </source>
</reference>
<organism evidence="1 2">
    <name type="scientific">Caenorhabditis japonica</name>
    <dbReference type="NCBI Taxonomy" id="281687"/>
    <lineage>
        <taxon>Eukaryota</taxon>
        <taxon>Metazoa</taxon>
        <taxon>Ecdysozoa</taxon>
        <taxon>Nematoda</taxon>
        <taxon>Chromadorea</taxon>
        <taxon>Rhabditida</taxon>
        <taxon>Rhabditina</taxon>
        <taxon>Rhabditomorpha</taxon>
        <taxon>Rhabditoidea</taxon>
        <taxon>Rhabditidae</taxon>
        <taxon>Peloderinae</taxon>
        <taxon>Caenorhabditis</taxon>
    </lineage>
</organism>
<dbReference type="Proteomes" id="UP000005237">
    <property type="component" value="Unassembled WGS sequence"/>
</dbReference>
<sequence length="295" mass="33907">MNPSPELPNTPDAPNLALLLDRAKVTGDYSHVFTARPELAYDLIQCHHANRVIIGRLILENDELRRMCALWETFYKYGSYEVTVIPAKPFQGFPSFMLEEKDPSPSNAPIFAQTVVRWKQRQSVLAKTGTRSHSYLPMTDALQNVLNDIENSTIYSDALYVPIGHLFDPNIHVIPQFVVPLTSVQAFFNSYASLLAVEELQKWQDLSKVDQDLFRVFFEQCKKEQESQLVCGWVRIKKLEPVFPVQHALEETTGTSYRIAVESIQRRKRAVPTFSACSQLDDMLVERLEKRRRMT</sequence>
<keyword evidence="2" id="KW-1185">Reference proteome</keyword>
<accession>A0A8R1I8C5</accession>
<evidence type="ECO:0000313" key="1">
    <source>
        <dbReference type="EnsemblMetazoa" id="CJA22990b.1"/>
    </source>
</evidence>